<evidence type="ECO:0000313" key="3">
    <source>
        <dbReference type="EMBL" id="EUA54457.1"/>
    </source>
</evidence>
<dbReference type="SMART" id="SM00939">
    <property type="entry name" value="PepX_C"/>
    <property type="match status" value="1"/>
</dbReference>
<accession>X8CDK0</accession>
<dbReference type="InterPro" id="IPR013736">
    <property type="entry name" value="Xaa-Pro_dipept_C"/>
</dbReference>
<dbReference type="PATRIC" id="fig|1299334.3.peg.3099"/>
<dbReference type="AlphaFoldDB" id="X8CDK0"/>
<feature type="domain" description="Xaa-Pro dipeptidyl-peptidase C-terminal" evidence="2">
    <location>
        <begin position="1"/>
        <end position="203"/>
    </location>
</feature>
<dbReference type="Gene3D" id="2.60.120.260">
    <property type="entry name" value="Galactose-binding domain-like"/>
    <property type="match status" value="1"/>
</dbReference>
<dbReference type="SUPFAM" id="SSF49785">
    <property type="entry name" value="Galactose-binding domain-like"/>
    <property type="match status" value="1"/>
</dbReference>
<dbReference type="Pfam" id="PF08530">
    <property type="entry name" value="PepX_C"/>
    <property type="match status" value="1"/>
</dbReference>
<evidence type="ECO:0000259" key="2">
    <source>
        <dbReference type="SMART" id="SM00939"/>
    </source>
</evidence>
<dbReference type="NCBIfam" id="TIGR00976">
    <property type="entry name" value="CocE_NonD"/>
    <property type="match status" value="1"/>
</dbReference>
<protein>
    <submittedName>
        <fullName evidence="3">Hydrolase CocE/NonD family protein</fullName>
    </submittedName>
</protein>
<dbReference type="GO" id="GO:0008239">
    <property type="term" value="F:dipeptidyl-peptidase activity"/>
    <property type="evidence" value="ECO:0007669"/>
    <property type="project" value="InterPro"/>
</dbReference>
<dbReference type="InterPro" id="IPR008979">
    <property type="entry name" value="Galactose-bd-like_sf"/>
</dbReference>
<sequence length="207" mass="23057">MRVFITGQGWLNLPDWPPPTTERVLYLQPDGGLGPRHRRRRRRRRRSGMTRRSDSHRGRSAAVARRRLPRRRVAGRRADVLSFTGDPLTEDLCVHGNPVIELAHSSDNPHVDVFVRISEVDARARSRNVSDGYRRLTGGAGAVHLEMDAIAHRFRAGSRIRVLVAGGCHPRFARNLGTGEPPVSGTELKPATHVVRFGASRLVLPLA</sequence>
<organism evidence="3">
    <name type="scientific">Mycobacterium xenopi 4042</name>
    <dbReference type="NCBI Taxonomy" id="1299334"/>
    <lineage>
        <taxon>Bacteria</taxon>
        <taxon>Bacillati</taxon>
        <taxon>Actinomycetota</taxon>
        <taxon>Actinomycetes</taxon>
        <taxon>Mycobacteriales</taxon>
        <taxon>Mycobacteriaceae</taxon>
        <taxon>Mycobacterium</taxon>
    </lineage>
</organism>
<reference evidence="3" key="1">
    <citation type="submission" date="2014-01" db="EMBL/GenBank/DDBJ databases">
        <authorList>
            <person name="Brown-Elliot B."/>
            <person name="Wallace R."/>
            <person name="Lenaerts A."/>
            <person name="Ordway D."/>
            <person name="DeGroote M.A."/>
            <person name="Parker T."/>
            <person name="Sizemore C."/>
            <person name="Tallon L.J."/>
            <person name="Sadzewicz L.K."/>
            <person name="Sengamalay N."/>
            <person name="Fraser C.M."/>
            <person name="Hine E."/>
            <person name="Shefchek K.A."/>
            <person name="Das S.P."/>
            <person name="Tettelin H."/>
        </authorList>
    </citation>
    <scope>NUCLEOTIDE SEQUENCE [LARGE SCALE GENOMIC DNA]</scope>
    <source>
        <strain evidence="3">4042</strain>
    </source>
</reference>
<comment type="caution">
    <text evidence="3">The sequence shown here is derived from an EMBL/GenBank/DDBJ whole genome shotgun (WGS) entry which is preliminary data.</text>
</comment>
<proteinExistence type="predicted"/>
<keyword evidence="3" id="KW-0378">Hydrolase</keyword>
<name>X8CDK0_MYCXE</name>
<feature type="region of interest" description="Disordered" evidence="1">
    <location>
        <begin position="25"/>
        <end position="65"/>
    </location>
</feature>
<dbReference type="InterPro" id="IPR005674">
    <property type="entry name" value="CocE/Ser_esterase"/>
</dbReference>
<dbReference type="EMBL" id="JAOB01000032">
    <property type="protein sequence ID" value="EUA54457.1"/>
    <property type="molecule type" value="Genomic_DNA"/>
</dbReference>
<feature type="compositionally biased region" description="Basic residues" evidence="1">
    <location>
        <begin position="35"/>
        <end position="49"/>
    </location>
</feature>
<evidence type="ECO:0000256" key="1">
    <source>
        <dbReference type="SAM" id="MobiDB-lite"/>
    </source>
</evidence>
<gene>
    <name evidence="3" type="ORF">I553_1284</name>
</gene>